<feature type="compositionally biased region" description="Polar residues" evidence="1">
    <location>
        <begin position="193"/>
        <end position="207"/>
    </location>
</feature>
<reference evidence="4 5" key="1">
    <citation type="journal article" date="2011" name="Genome Biol. Evol.">
        <title>Integration of the genetic map and genome assembly of fugu facilitates insights into distinct features of genome evolution in teleosts and mammals.</title>
        <authorList>
            <person name="Kai W."/>
            <person name="Kikuchi K."/>
            <person name="Tohari S."/>
            <person name="Chew A.K."/>
            <person name="Tay A."/>
            <person name="Fujiwara A."/>
            <person name="Hosoya S."/>
            <person name="Suetake H."/>
            <person name="Naruse K."/>
            <person name="Brenner S."/>
            <person name="Suzuki Y."/>
            <person name="Venkatesh B."/>
        </authorList>
    </citation>
    <scope>NUCLEOTIDE SEQUENCE [LARGE SCALE GENOMIC DNA]</scope>
</reference>
<dbReference type="InterPro" id="IPR011993">
    <property type="entry name" value="PH-like_dom_sf"/>
</dbReference>
<dbReference type="Ensembl" id="ENSTRUT00000057561.2">
    <property type="protein sequence ID" value="ENSTRUP00000050826.2"/>
    <property type="gene ID" value="ENSTRUG00000023054.2"/>
</dbReference>
<dbReference type="RefSeq" id="XP_003975681.3">
    <property type="nucleotide sequence ID" value="XM_003975632.3"/>
</dbReference>
<keyword evidence="2" id="KW-0472">Membrane</keyword>
<reference evidence="4" key="2">
    <citation type="submission" date="2025-08" db="UniProtKB">
        <authorList>
            <consortium name="Ensembl"/>
        </authorList>
    </citation>
    <scope>IDENTIFICATION</scope>
</reference>
<dbReference type="SMART" id="SM00568">
    <property type="entry name" value="GRAM"/>
    <property type="match status" value="1"/>
</dbReference>
<evidence type="ECO:0000313" key="5">
    <source>
        <dbReference type="Proteomes" id="UP000005226"/>
    </source>
</evidence>
<name>A0A3B5K055_TAKRU</name>
<accession>A0A3B5K055</accession>
<keyword evidence="2" id="KW-1133">Transmembrane helix</keyword>
<dbReference type="Gene3D" id="2.30.29.30">
    <property type="entry name" value="Pleckstrin-homology domain (PH domain)/Phosphotyrosine-binding domain (PTB)"/>
    <property type="match status" value="1"/>
</dbReference>
<keyword evidence="5" id="KW-1185">Reference proteome</keyword>
<feature type="region of interest" description="Disordered" evidence="1">
    <location>
        <begin position="28"/>
        <end position="49"/>
    </location>
</feature>
<feature type="transmembrane region" description="Helical" evidence="2">
    <location>
        <begin position="292"/>
        <end position="313"/>
    </location>
</feature>
<evidence type="ECO:0000313" key="4">
    <source>
        <dbReference type="Ensembl" id="ENSTRUP00000050826.2"/>
    </source>
</evidence>
<dbReference type="PANTHER" id="PTHR46645:SF1">
    <property type="entry name" value="GRAM DOMAIN-CONTAINING PROTEIN"/>
    <property type="match status" value="1"/>
</dbReference>
<feature type="region of interest" description="Disordered" evidence="1">
    <location>
        <begin position="193"/>
        <end position="224"/>
    </location>
</feature>
<gene>
    <name evidence="4" type="primary">LOC101075994</name>
</gene>
<dbReference type="KEGG" id="tru:101075994"/>
<feature type="region of interest" description="Disordered" evidence="1">
    <location>
        <begin position="237"/>
        <end position="264"/>
    </location>
</feature>
<keyword evidence="2" id="KW-0812">Transmembrane</keyword>
<protein>
    <submittedName>
        <fullName evidence="4">GRAM domain-containing protein 2B-like</fullName>
    </submittedName>
</protein>
<dbReference type="OMA" id="WSSHHRE"/>
<dbReference type="Pfam" id="PF02893">
    <property type="entry name" value="GRAM"/>
    <property type="match status" value="1"/>
</dbReference>
<dbReference type="InterPro" id="IPR052633">
    <property type="entry name" value="GRAM_domain_protein_2B"/>
</dbReference>
<reference evidence="4" key="3">
    <citation type="submission" date="2025-09" db="UniProtKB">
        <authorList>
            <consortium name="Ensembl"/>
        </authorList>
    </citation>
    <scope>IDENTIFICATION</scope>
</reference>
<feature type="compositionally biased region" description="Basic and acidic residues" evidence="1">
    <location>
        <begin position="237"/>
        <end position="251"/>
    </location>
</feature>
<dbReference type="PANTHER" id="PTHR46645">
    <property type="entry name" value="GRAM DOMAIN-CONTAINING PROTEIN 2B-RELATED"/>
    <property type="match status" value="1"/>
</dbReference>
<evidence type="ECO:0000256" key="1">
    <source>
        <dbReference type="SAM" id="MobiDB-lite"/>
    </source>
</evidence>
<feature type="domain" description="GRAM" evidence="3">
    <location>
        <begin position="89"/>
        <end position="156"/>
    </location>
</feature>
<dbReference type="GeneID" id="101075994"/>
<sequence length="341" mass="38180">MGVITWCSIMSLKGRKFSLDNSVLTDSSLGGRRGSGRTGGKSRNSMDESQMEIHSLNSSMFLSKEIIAEESLEHSEGLLKKNSLQKNNKTFHKLFPEVPEDETVTHACSCSLNREVLYHGRLFVSENYLCFHSSVLLKDTKVMIPMPSVRQVKKHYLSMVSVQTADGEKYTFVSLRQREFTFELIQTRCLNTQGESTNSSPHVSSAENEPDQMASGCSSLEDSFDHDVSRQDSVHLEEDFPHASEEGEKTGPSRQSSDAQSSLTDADGAPSWIWGLIGQLSPFRLDLQDTSLFFYFNMLLVALLLLVSGFIGLRIMALQEQLESLGALAELHLHHKEYQET</sequence>
<evidence type="ECO:0000256" key="2">
    <source>
        <dbReference type="SAM" id="Phobius"/>
    </source>
</evidence>
<dbReference type="Proteomes" id="UP000005226">
    <property type="component" value="Chromosome 22"/>
</dbReference>
<organism evidence="4 5">
    <name type="scientific">Takifugu rubripes</name>
    <name type="common">Japanese pufferfish</name>
    <name type="synonym">Fugu rubripes</name>
    <dbReference type="NCBI Taxonomy" id="31033"/>
    <lineage>
        <taxon>Eukaryota</taxon>
        <taxon>Metazoa</taxon>
        <taxon>Chordata</taxon>
        <taxon>Craniata</taxon>
        <taxon>Vertebrata</taxon>
        <taxon>Euteleostomi</taxon>
        <taxon>Actinopterygii</taxon>
        <taxon>Neopterygii</taxon>
        <taxon>Teleostei</taxon>
        <taxon>Neoteleostei</taxon>
        <taxon>Acanthomorphata</taxon>
        <taxon>Eupercaria</taxon>
        <taxon>Tetraodontiformes</taxon>
        <taxon>Tetradontoidea</taxon>
        <taxon>Tetraodontidae</taxon>
        <taxon>Takifugu</taxon>
    </lineage>
</organism>
<proteinExistence type="predicted"/>
<dbReference type="AlphaFoldDB" id="A0A3B5K055"/>
<dbReference type="GeneTree" id="ENSGT00940000165115"/>
<feature type="compositionally biased region" description="Polar residues" evidence="1">
    <location>
        <begin position="252"/>
        <end position="264"/>
    </location>
</feature>
<evidence type="ECO:0000259" key="3">
    <source>
        <dbReference type="SMART" id="SM00568"/>
    </source>
</evidence>
<dbReference type="InterPro" id="IPR004182">
    <property type="entry name" value="GRAM"/>
</dbReference>
<dbReference type="InParanoid" id="A0A3B5K055"/>